<evidence type="ECO:0000313" key="3">
    <source>
        <dbReference type="Proteomes" id="UP000440367"/>
    </source>
</evidence>
<evidence type="ECO:0000256" key="1">
    <source>
        <dbReference type="SAM" id="MobiDB-lite"/>
    </source>
</evidence>
<name>A0A6A4A0D0_9STRA</name>
<dbReference type="Proteomes" id="UP000440367">
    <property type="component" value="Unassembled WGS sequence"/>
</dbReference>
<sequence length="232" mass="26269">MILMSSQICSMLISDIYNGFYKCTTCDKHKKGNGYTNLLNHLRRNHDNYEQEALEVTLQQRSYANDPRKPTGETMVTKTRVRDGSKGYQRQLQSPRATTVIPPARTSAKDEKHKDGTITYKRSPGEEEGQWQLSDLSGKVEEGQEPDCEADDAEDCYSRESYVFDSMPSDFEDSGTQPYETVLTPTPNVTRSMVFLKTRLSVEGASGAAVVARGASLGQQGDEPHSWWWHWW</sequence>
<organism evidence="2 3">
    <name type="scientific">Phytophthora fragariae</name>
    <dbReference type="NCBI Taxonomy" id="53985"/>
    <lineage>
        <taxon>Eukaryota</taxon>
        <taxon>Sar</taxon>
        <taxon>Stramenopiles</taxon>
        <taxon>Oomycota</taxon>
        <taxon>Peronosporomycetes</taxon>
        <taxon>Peronosporales</taxon>
        <taxon>Peronosporaceae</taxon>
        <taxon>Phytophthora</taxon>
    </lineage>
</organism>
<reference evidence="2 3" key="1">
    <citation type="submission" date="2018-08" db="EMBL/GenBank/DDBJ databases">
        <title>Genomic investigation of the strawberry pathogen Phytophthora fragariae indicates pathogenicity is determined by transcriptional variation in three key races.</title>
        <authorList>
            <person name="Adams T.M."/>
            <person name="Armitage A.D."/>
            <person name="Sobczyk M.K."/>
            <person name="Bates H.J."/>
            <person name="Dunwell J.M."/>
            <person name="Nellist C.F."/>
            <person name="Harrison R.J."/>
        </authorList>
    </citation>
    <scope>NUCLEOTIDE SEQUENCE [LARGE SCALE GENOMIC DNA]</scope>
    <source>
        <strain evidence="2 3">BC-1</strain>
    </source>
</reference>
<feature type="region of interest" description="Disordered" evidence="1">
    <location>
        <begin position="105"/>
        <end position="131"/>
    </location>
</feature>
<protein>
    <recommendedName>
        <fullName evidence="4">BED-type domain-containing protein</fullName>
    </recommendedName>
</protein>
<accession>A0A6A4A0D0</accession>
<dbReference type="AlphaFoldDB" id="A0A6A4A0D0"/>
<feature type="compositionally biased region" description="Basic and acidic residues" evidence="1">
    <location>
        <begin position="107"/>
        <end position="116"/>
    </location>
</feature>
<gene>
    <name evidence="2" type="ORF">PF002_g7414</name>
</gene>
<proteinExistence type="predicted"/>
<evidence type="ECO:0008006" key="4">
    <source>
        <dbReference type="Google" id="ProtNLM"/>
    </source>
</evidence>
<comment type="caution">
    <text evidence="2">The sequence shown here is derived from an EMBL/GenBank/DDBJ whole genome shotgun (WGS) entry which is preliminary data.</text>
</comment>
<evidence type="ECO:0000313" key="2">
    <source>
        <dbReference type="EMBL" id="KAE9245126.1"/>
    </source>
</evidence>
<dbReference type="EMBL" id="QXGD01000273">
    <property type="protein sequence ID" value="KAE9245126.1"/>
    <property type="molecule type" value="Genomic_DNA"/>
</dbReference>